<comment type="caution">
    <text evidence="11">The sequence shown here is derived from an EMBL/GenBank/DDBJ whole genome shotgun (WGS) entry which is preliminary data.</text>
</comment>
<evidence type="ECO:0000256" key="4">
    <source>
        <dbReference type="ARBA" id="ARBA00011245"/>
    </source>
</evidence>
<dbReference type="NCBIfam" id="TIGR00212">
    <property type="entry name" value="hemC"/>
    <property type="match status" value="1"/>
</dbReference>
<dbReference type="GO" id="GO:0006782">
    <property type="term" value="P:protoporphyrinogen IX biosynthetic process"/>
    <property type="evidence" value="ECO:0007669"/>
    <property type="project" value="UniProtKB-UniRule"/>
</dbReference>
<dbReference type="InterPro" id="IPR036803">
    <property type="entry name" value="Porphobilinogen_deaminase_C_sf"/>
</dbReference>
<evidence type="ECO:0000313" key="11">
    <source>
        <dbReference type="EMBL" id="RAI61058.1"/>
    </source>
</evidence>
<dbReference type="SUPFAM" id="SSF54782">
    <property type="entry name" value="Porphobilinogen deaminase (hydroxymethylbilane synthase), C-terminal domain"/>
    <property type="match status" value="1"/>
</dbReference>
<evidence type="ECO:0000259" key="10">
    <source>
        <dbReference type="Pfam" id="PF03900"/>
    </source>
</evidence>
<dbReference type="PIRSF" id="PIRSF001438">
    <property type="entry name" value="4pyrrol_synth_OHMeBilane_synth"/>
    <property type="match status" value="1"/>
</dbReference>
<evidence type="ECO:0000259" key="9">
    <source>
        <dbReference type="Pfam" id="PF01379"/>
    </source>
</evidence>
<feature type="domain" description="Porphobilinogen deaminase C-terminal" evidence="10">
    <location>
        <begin position="253"/>
        <end position="321"/>
    </location>
</feature>
<dbReference type="FunFam" id="3.40.190.10:FF:000005">
    <property type="entry name" value="Porphobilinogen deaminase"/>
    <property type="match status" value="1"/>
</dbReference>
<dbReference type="Pfam" id="PF01379">
    <property type="entry name" value="Porphobil_deam"/>
    <property type="match status" value="1"/>
</dbReference>
<reference evidence="12" key="1">
    <citation type="submission" date="2018-06" db="EMBL/GenBank/DDBJ databases">
        <authorList>
            <person name="Khan S.A."/>
        </authorList>
    </citation>
    <scope>NUCLEOTIDE SEQUENCE [LARGE SCALE GENOMIC DNA]</scope>
    <source>
        <strain evidence="12">DB-1506</strain>
    </source>
</reference>
<dbReference type="AlphaFoldDB" id="A0A327MLP8"/>
<organism evidence="11 12">
    <name type="scientific">Roseicella frigidaeris</name>
    <dbReference type="NCBI Taxonomy" id="2230885"/>
    <lineage>
        <taxon>Bacteria</taxon>
        <taxon>Pseudomonadati</taxon>
        <taxon>Pseudomonadota</taxon>
        <taxon>Alphaproteobacteria</taxon>
        <taxon>Acetobacterales</taxon>
        <taxon>Roseomonadaceae</taxon>
        <taxon>Roseicella</taxon>
    </lineage>
</organism>
<protein>
    <recommendedName>
        <fullName evidence="8">Porphobilinogen deaminase</fullName>
        <shortName evidence="8">PBG</shortName>
        <ecNumber evidence="8">2.5.1.61</ecNumber>
    </recommendedName>
    <alternativeName>
        <fullName evidence="8">Hydroxymethylbilane synthase</fullName>
        <shortName evidence="8">HMBS</shortName>
    </alternativeName>
    <alternativeName>
        <fullName evidence="8">Pre-uroporphyrinogen synthase</fullName>
    </alternativeName>
</protein>
<keyword evidence="5 8" id="KW-0808">Transferase</keyword>
<evidence type="ECO:0000256" key="8">
    <source>
        <dbReference type="HAMAP-Rule" id="MF_00260"/>
    </source>
</evidence>
<evidence type="ECO:0000313" key="12">
    <source>
        <dbReference type="Proteomes" id="UP000249065"/>
    </source>
</evidence>
<dbReference type="Gene3D" id="3.40.190.10">
    <property type="entry name" value="Periplasmic binding protein-like II"/>
    <property type="match status" value="2"/>
</dbReference>
<dbReference type="GO" id="GO:0004418">
    <property type="term" value="F:hydroxymethylbilane synthase activity"/>
    <property type="evidence" value="ECO:0007669"/>
    <property type="project" value="UniProtKB-UniRule"/>
</dbReference>
<dbReference type="OrthoDB" id="9810298at2"/>
<comment type="subunit">
    <text evidence="4 8">Monomer.</text>
</comment>
<dbReference type="PANTHER" id="PTHR11557:SF0">
    <property type="entry name" value="PORPHOBILINOGEN DEAMINASE"/>
    <property type="match status" value="1"/>
</dbReference>
<sequence>MSAALSLLSRPAPPAFPASLPEALRIGSRGSALARVQARLVAAGLGAARPGLPLAEAVIATSGDRQPARRLADIGGKGLFAKEIHEALLDRRLDLAVHSLKDLETELPRGIVIACVLPREDPRDALVLAPSCPPVERALPFPMLPEGARIGTASARRQAQLLHARPDLRVGLIRGNVGTRLERLRSGDYAATLLALAGLKRLGLAERAAAILDPELMLPAAGQGIIAVTARASDHPTLAALASLDDRPARISATVERAVVRTLEGSCRAPIGAFARLLPGGEVLASAMVARLDGSFLLRRTLRGSAADAARLGQALGAALRADAPADILA</sequence>
<dbReference type="Pfam" id="PF03900">
    <property type="entry name" value="Porphobil_deamC"/>
    <property type="match status" value="1"/>
</dbReference>
<name>A0A327MLP8_9PROT</name>
<evidence type="ECO:0000256" key="3">
    <source>
        <dbReference type="ARBA" id="ARBA00005638"/>
    </source>
</evidence>
<dbReference type="InterPro" id="IPR022419">
    <property type="entry name" value="Porphobilin_deaminase_cofac_BS"/>
</dbReference>
<dbReference type="Proteomes" id="UP000249065">
    <property type="component" value="Unassembled WGS sequence"/>
</dbReference>
<gene>
    <name evidence="8" type="primary">hemC</name>
    <name evidence="11" type="ORF">DOO78_02735</name>
</gene>
<comment type="catalytic activity">
    <reaction evidence="7 8">
        <text>4 porphobilinogen + H2O = hydroxymethylbilane + 4 NH4(+)</text>
        <dbReference type="Rhea" id="RHEA:13185"/>
        <dbReference type="ChEBI" id="CHEBI:15377"/>
        <dbReference type="ChEBI" id="CHEBI:28938"/>
        <dbReference type="ChEBI" id="CHEBI:57845"/>
        <dbReference type="ChEBI" id="CHEBI:58126"/>
        <dbReference type="EC" id="2.5.1.61"/>
    </reaction>
</comment>
<evidence type="ECO:0000256" key="7">
    <source>
        <dbReference type="ARBA" id="ARBA00048169"/>
    </source>
</evidence>
<dbReference type="PRINTS" id="PR00151">
    <property type="entry name" value="PORPHBDMNASE"/>
</dbReference>
<dbReference type="Gene3D" id="3.30.160.40">
    <property type="entry name" value="Porphobilinogen deaminase, C-terminal domain"/>
    <property type="match status" value="1"/>
</dbReference>
<dbReference type="InterPro" id="IPR022418">
    <property type="entry name" value="Porphobilinogen_deaminase_C"/>
</dbReference>
<feature type="modified residue" description="S-(dipyrrolylmethanemethyl)cysteine" evidence="8">
    <location>
        <position position="267"/>
    </location>
</feature>
<dbReference type="HAMAP" id="MF_00260">
    <property type="entry name" value="Porphobil_deam"/>
    <property type="match status" value="1"/>
</dbReference>
<evidence type="ECO:0000256" key="1">
    <source>
        <dbReference type="ARBA" id="ARBA00002869"/>
    </source>
</evidence>
<accession>A0A327MLP8</accession>
<comment type="pathway">
    <text evidence="2">Porphyrin-containing compound metabolism; protoporphyrin-IX biosynthesis; coproporphyrinogen-III from 5-aminolevulinate: step 2/4.</text>
</comment>
<dbReference type="UniPathway" id="UPA00251">
    <property type="reaction ID" value="UER00319"/>
</dbReference>
<dbReference type="PANTHER" id="PTHR11557">
    <property type="entry name" value="PORPHOBILINOGEN DEAMINASE"/>
    <property type="match status" value="1"/>
</dbReference>
<comment type="miscellaneous">
    <text evidence="8">The porphobilinogen subunits are added to the dipyrromethane group.</text>
</comment>
<dbReference type="InterPro" id="IPR022417">
    <property type="entry name" value="Porphobilin_deaminase_N"/>
</dbReference>
<keyword evidence="12" id="KW-1185">Reference proteome</keyword>
<proteinExistence type="inferred from homology"/>
<dbReference type="EC" id="2.5.1.61" evidence="8"/>
<evidence type="ECO:0000256" key="2">
    <source>
        <dbReference type="ARBA" id="ARBA00004735"/>
    </source>
</evidence>
<dbReference type="GO" id="GO:0005737">
    <property type="term" value="C:cytoplasm"/>
    <property type="evidence" value="ECO:0007669"/>
    <property type="project" value="UniProtKB-UniRule"/>
</dbReference>
<dbReference type="PROSITE" id="PS00533">
    <property type="entry name" value="PORPHOBILINOGEN_DEAM"/>
    <property type="match status" value="1"/>
</dbReference>
<feature type="domain" description="Porphobilinogen deaminase N-terminal" evidence="9">
    <location>
        <begin position="24"/>
        <end position="236"/>
    </location>
</feature>
<comment type="function">
    <text evidence="1 8">Tetrapolymerization of the monopyrrole PBG into the hydroxymethylbilane pre-uroporphyrinogen in several discrete steps.</text>
</comment>
<dbReference type="InterPro" id="IPR000860">
    <property type="entry name" value="HemC"/>
</dbReference>
<dbReference type="EMBL" id="QLIX01000001">
    <property type="protein sequence ID" value="RAI61058.1"/>
    <property type="molecule type" value="Genomic_DNA"/>
</dbReference>
<evidence type="ECO:0000256" key="6">
    <source>
        <dbReference type="ARBA" id="ARBA00023244"/>
    </source>
</evidence>
<keyword evidence="6 8" id="KW-0627">Porphyrin biosynthesis</keyword>
<evidence type="ECO:0000256" key="5">
    <source>
        <dbReference type="ARBA" id="ARBA00022679"/>
    </source>
</evidence>
<comment type="similarity">
    <text evidence="3 8">Belongs to the HMBS family.</text>
</comment>
<dbReference type="RefSeq" id="WP_111468173.1">
    <property type="nucleotide sequence ID" value="NZ_QLIX01000001.1"/>
</dbReference>
<dbReference type="SUPFAM" id="SSF53850">
    <property type="entry name" value="Periplasmic binding protein-like II"/>
    <property type="match status" value="1"/>
</dbReference>
<comment type="cofactor">
    <cofactor evidence="8">
        <name>dipyrromethane</name>
        <dbReference type="ChEBI" id="CHEBI:60342"/>
    </cofactor>
    <text evidence="8">Binds 1 dipyrromethane group covalently.</text>
</comment>